<dbReference type="PANTHER" id="PTHR30346:SF0">
    <property type="entry name" value="HCA OPERON TRANSCRIPTIONAL ACTIVATOR HCAR"/>
    <property type="match status" value="1"/>
</dbReference>
<evidence type="ECO:0000256" key="4">
    <source>
        <dbReference type="ARBA" id="ARBA00023163"/>
    </source>
</evidence>
<name>A0ABQ2TLX7_STREZ</name>
<dbReference type="EMBL" id="BMTX01000040">
    <property type="protein sequence ID" value="GGS77186.1"/>
    <property type="molecule type" value="Genomic_DNA"/>
</dbReference>
<comment type="caution">
    <text evidence="6">The sequence shown here is derived from an EMBL/GenBank/DDBJ whole genome shotgun (WGS) entry which is preliminary data.</text>
</comment>
<dbReference type="Pfam" id="PF03466">
    <property type="entry name" value="LysR_substrate"/>
    <property type="match status" value="1"/>
</dbReference>
<dbReference type="InterPro" id="IPR005119">
    <property type="entry name" value="LysR_subst-bd"/>
</dbReference>
<dbReference type="PANTHER" id="PTHR30346">
    <property type="entry name" value="TRANSCRIPTIONAL DUAL REGULATOR HCAR-RELATED"/>
    <property type="match status" value="1"/>
</dbReference>
<organism evidence="6 7">
    <name type="scientific">Streptomyces pseudogriseolus</name>
    <name type="common">Streptomyces gancidicus</name>
    <name type="synonym">Streptomyces rubiginosus</name>
    <dbReference type="NCBI Taxonomy" id="36817"/>
    <lineage>
        <taxon>Bacteria</taxon>
        <taxon>Bacillati</taxon>
        <taxon>Actinomycetota</taxon>
        <taxon>Actinomycetes</taxon>
        <taxon>Kitasatosporales</taxon>
        <taxon>Streptomycetaceae</taxon>
        <taxon>Streptomyces</taxon>
        <taxon>Streptomyces pseudogriseolus group</taxon>
    </lineage>
</organism>
<dbReference type="Gene3D" id="3.40.190.10">
    <property type="entry name" value="Periplasmic binding protein-like II"/>
    <property type="match status" value="2"/>
</dbReference>
<evidence type="ECO:0000256" key="1">
    <source>
        <dbReference type="ARBA" id="ARBA00009437"/>
    </source>
</evidence>
<keyword evidence="3" id="KW-0238">DNA-binding</keyword>
<gene>
    <name evidence="6" type="ORF">GCM10010285_64440</name>
</gene>
<evidence type="ECO:0000259" key="5">
    <source>
        <dbReference type="Pfam" id="PF03466"/>
    </source>
</evidence>
<evidence type="ECO:0000256" key="2">
    <source>
        <dbReference type="ARBA" id="ARBA00023015"/>
    </source>
</evidence>
<dbReference type="Proteomes" id="UP000597853">
    <property type="component" value="Unassembled WGS sequence"/>
</dbReference>
<reference evidence="7" key="1">
    <citation type="journal article" date="2019" name="Int. J. Syst. Evol. Microbiol.">
        <title>The Global Catalogue of Microorganisms (GCM) 10K type strain sequencing project: providing services to taxonomists for standard genome sequencing and annotation.</title>
        <authorList>
            <consortium name="The Broad Institute Genomics Platform"/>
            <consortium name="The Broad Institute Genome Sequencing Center for Infectious Disease"/>
            <person name="Wu L."/>
            <person name="Ma J."/>
        </authorList>
    </citation>
    <scope>NUCLEOTIDE SEQUENCE [LARGE SCALE GENOMIC DNA]</scope>
    <source>
        <strain evidence="7">JCM 4416</strain>
    </source>
</reference>
<evidence type="ECO:0000256" key="3">
    <source>
        <dbReference type="ARBA" id="ARBA00023125"/>
    </source>
</evidence>
<proteinExistence type="inferred from homology"/>
<comment type="similarity">
    <text evidence="1">Belongs to the LysR transcriptional regulatory family.</text>
</comment>
<keyword evidence="4" id="KW-0804">Transcription</keyword>
<dbReference type="SUPFAM" id="SSF53850">
    <property type="entry name" value="Periplasmic binding protein-like II"/>
    <property type="match status" value="1"/>
</dbReference>
<evidence type="ECO:0000313" key="6">
    <source>
        <dbReference type="EMBL" id="GGS77186.1"/>
    </source>
</evidence>
<evidence type="ECO:0000313" key="7">
    <source>
        <dbReference type="Proteomes" id="UP000597853"/>
    </source>
</evidence>
<sequence length="130" mass="14019">MACLPASDPLAYRARITLAQLADRPVIDVPPRVPRVWWDFWAVDPRPDGTPVRYGPVASDVEGLLHLVTRGEGMCFLPAAARDLFPRPGVSYVAVTDLPPSTAGLAWLRSNRTEPLIEAVAGAARCMASA</sequence>
<protein>
    <recommendedName>
        <fullName evidence="5">LysR substrate-binding domain-containing protein</fullName>
    </recommendedName>
</protein>
<feature type="domain" description="LysR substrate-binding" evidence="5">
    <location>
        <begin position="2"/>
        <end position="124"/>
    </location>
</feature>
<keyword evidence="2" id="KW-0805">Transcription regulation</keyword>
<keyword evidence="7" id="KW-1185">Reference proteome</keyword>
<accession>A0ABQ2TLX7</accession>